<evidence type="ECO:0000256" key="2">
    <source>
        <dbReference type="ARBA" id="ARBA00023043"/>
    </source>
</evidence>
<evidence type="ECO:0000256" key="3">
    <source>
        <dbReference type="PROSITE-ProRule" id="PRU00023"/>
    </source>
</evidence>
<comment type="caution">
    <text evidence="4">The sequence shown here is derived from an EMBL/GenBank/DDBJ whole genome shotgun (WGS) entry which is preliminary data.</text>
</comment>
<keyword evidence="1" id="KW-0677">Repeat</keyword>
<dbReference type="AlphaFoldDB" id="A0A1V9ZCZ4"/>
<dbReference type="PROSITE" id="PS50297">
    <property type="entry name" value="ANK_REP_REGION"/>
    <property type="match status" value="1"/>
</dbReference>
<dbReference type="PANTHER" id="PTHR24123:SF33">
    <property type="entry name" value="PROTEIN HOS4"/>
    <property type="match status" value="1"/>
</dbReference>
<proteinExistence type="predicted"/>
<dbReference type="PROSITE" id="PS50088">
    <property type="entry name" value="ANK_REPEAT"/>
    <property type="match status" value="1"/>
</dbReference>
<evidence type="ECO:0000313" key="4">
    <source>
        <dbReference type="EMBL" id="OQR95781.1"/>
    </source>
</evidence>
<dbReference type="PANTHER" id="PTHR24123">
    <property type="entry name" value="ANKYRIN REPEAT-CONTAINING"/>
    <property type="match status" value="1"/>
</dbReference>
<evidence type="ECO:0000256" key="1">
    <source>
        <dbReference type="ARBA" id="ARBA00022737"/>
    </source>
</evidence>
<accession>A0A1V9ZCZ4</accession>
<dbReference type="SMART" id="SM00248">
    <property type="entry name" value="ANK"/>
    <property type="match status" value="2"/>
</dbReference>
<gene>
    <name evidence="4" type="ORF">THRCLA_07575</name>
</gene>
<name>A0A1V9ZCZ4_9STRA</name>
<dbReference type="Gene3D" id="1.25.40.20">
    <property type="entry name" value="Ankyrin repeat-containing domain"/>
    <property type="match status" value="1"/>
</dbReference>
<dbReference type="Proteomes" id="UP000243217">
    <property type="component" value="Unassembled WGS sequence"/>
</dbReference>
<organism evidence="4 5">
    <name type="scientific">Thraustotheca clavata</name>
    <dbReference type="NCBI Taxonomy" id="74557"/>
    <lineage>
        <taxon>Eukaryota</taxon>
        <taxon>Sar</taxon>
        <taxon>Stramenopiles</taxon>
        <taxon>Oomycota</taxon>
        <taxon>Saprolegniomycetes</taxon>
        <taxon>Saprolegniales</taxon>
        <taxon>Achlyaceae</taxon>
        <taxon>Thraustotheca</taxon>
    </lineage>
</organism>
<sequence>MVTQVNENLLLLTAKNGHTVIVSIFITAGANVNAINFDSIFDDKENKTTLHLAVENGHTDIVSLHISAAADLNATDLTLDIIQYLMLENSTTKYLSIEWSHKYCILTYYGWSKSKSTKQSTFSKYDTMFDVEQ</sequence>
<protein>
    <submittedName>
        <fullName evidence="4">Uncharacterized protein</fullName>
    </submittedName>
</protein>
<reference evidence="4 5" key="1">
    <citation type="journal article" date="2014" name="Genome Biol. Evol.">
        <title>The secreted proteins of Achlya hypogyna and Thraustotheca clavata identify the ancestral oomycete secretome and reveal gene acquisitions by horizontal gene transfer.</title>
        <authorList>
            <person name="Misner I."/>
            <person name="Blouin N."/>
            <person name="Leonard G."/>
            <person name="Richards T.A."/>
            <person name="Lane C.E."/>
        </authorList>
    </citation>
    <scope>NUCLEOTIDE SEQUENCE [LARGE SCALE GENOMIC DNA]</scope>
    <source>
        <strain evidence="4 5">ATCC 34112</strain>
    </source>
</reference>
<dbReference type="InterPro" id="IPR002110">
    <property type="entry name" value="Ankyrin_rpt"/>
</dbReference>
<dbReference type="EMBL" id="JNBS01002035">
    <property type="protein sequence ID" value="OQR95781.1"/>
    <property type="molecule type" value="Genomic_DNA"/>
</dbReference>
<dbReference type="Pfam" id="PF12796">
    <property type="entry name" value="Ank_2"/>
    <property type="match status" value="1"/>
</dbReference>
<dbReference type="InterPro" id="IPR036770">
    <property type="entry name" value="Ankyrin_rpt-contain_sf"/>
</dbReference>
<keyword evidence="5" id="KW-1185">Reference proteome</keyword>
<dbReference type="InterPro" id="IPR051165">
    <property type="entry name" value="Multifunctional_ANK_Repeat"/>
</dbReference>
<dbReference type="SUPFAM" id="SSF48403">
    <property type="entry name" value="Ankyrin repeat"/>
    <property type="match status" value="1"/>
</dbReference>
<keyword evidence="2 3" id="KW-0040">ANK repeat</keyword>
<evidence type="ECO:0000313" key="5">
    <source>
        <dbReference type="Proteomes" id="UP000243217"/>
    </source>
</evidence>
<feature type="repeat" description="ANK" evidence="3">
    <location>
        <begin position="45"/>
        <end position="77"/>
    </location>
</feature>